<dbReference type="AlphaFoldDB" id="A0A150RY89"/>
<dbReference type="Proteomes" id="UP000075515">
    <property type="component" value="Unassembled WGS sequence"/>
</dbReference>
<dbReference type="InterPro" id="IPR029058">
    <property type="entry name" value="AB_hydrolase_fold"/>
</dbReference>
<dbReference type="EMBL" id="JEMC01002798">
    <property type="protein sequence ID" value="KYF85153.1"/>
    <property type="molecule type" value="Genomic_DNA"/>
</dbReference>
<sequence length="164" mass="17669">MALRGSRRVASIALLNAVGIDTGSPARTIVDPMTVPPQDRMALSFHDPARFAARLASPESARHMPDNQRALRVYAGEPFMHDPTLHARLGQLSVASLVVWGESDRIVDLEYGRRYAASMPGSVLKPVSGAGHFPQIERADEVIRLLTSFARAAPVASSPAESSE</sequence>
<comment type="caution">
    <text evidence="2">The sequence shown here is derived from an EMBL/GenBank/DDBJ whole genome shotgun (WGS) entry which is preliminary data.</text>
</comment>
<dbReference type="PANTHER" id="PTHR43689">
    <property type="entry name" value="HYDROLASE"/>
    <property type="match status" value="1"/>
</dbReference>
<dbReference type="Gene3D" id="3.40.50.1820">
    <property type="entry name" value="alpha/beta hydrolase"/>
    <property type="match status" value="1"/>
</dbReference>
<organism evidence="2 3">
    <name type="scientific">Sorangium cellulosum</name>
    <name type="common">Polyangium cellulosum</name>
    <dbReference type="NCBI Taxonomy" id="56"/>
    <lineage>
        <taxon>Bacteria</taxon>
        <taxon>Pseudomonadati</taxon>
        <taxon>Myxococcota</taxon>
        <taxon>Polyangia</taxon>
        <taxon>Polyangiales</taxon>
        <taxon>Polyangiaceae</taxon>
        <taxon>Sorangium</taxon>
    </lineage>
</organism>
<proteinExistence type="predicted"/>
<dbReference type="PANTHER" id="PTHR43689:SF8">
    <property type="entry name" value="ALPHA_BETA-HYDROLASES SUPERFAMILY PROTEIN"/>
    <property type="match status" value="1"/>
</dbReference>
<reference evidence="2 3" key="1">
    <citation type="submission" date="2014-02" db="EMBL/GenBank/DDBJ databases">
        <title>The small core and large imbalanced accessory genome model reveals a collaborative survival strategy of Sorangium cellulosum strains in nature.</title>
        <authorList>
            <person name="Han K."/>
            <person name="Peng R."/>
            <person name="Blom J."/>
            <person name="Li Y.-Z."/>
        </authorList>
    </citation>
    <scope>NUCLEOTIDE SEQUENCE [LARGE SCALE GENOMIC DNA]</scope>
    <source>
        <strain evidence="2 3">So0149</strain>
    </source>
</reference>
<name>A0A150RY89_SORCE</name>
<dbReference type="Pfam" id="PF12697">
    <property type="entry name" value="Abhydrolase_6"/>
    <property type="match status" value="1"/>
</dbReference>
<evidence type="ECO:0000313" key="3">
    <source>
        <dbReference type="Proteomes" id="UP000075515"/>
    </source>
</evidence>
<protein>
    <recommendedName>
        <fullName evidence="1">AB hydrolase-1 domain-containing protein</fullName>
    </recommendedName>
</protein>
<feature type="domain" description="AB hydrolase-1" evidence="1">
    <location>
        <begin position="11"/>
        <end position="144"/>
    </location>
</feature>
<evidence type="ECO:0000259" key="1">
    <source>
        <dbReference type="Pfam" id="PF12697"/>
    </source>
</evidence>
<dbReference type="SUPFAM" id="SSF53474">
    <property type="entry name" value="alpha/beta-Hydrolases"/>
    <property type="match status" value="1"/>
</dbReference>
<gene>
    <name evidence="2" type="ORF">BE18_48450</name>
</gene>
<accession>A0A150RY89</accession>
<dbReference type="InterPro" id="IPR000073">
    <property type="entry name" value="AB_hydrolase_1"/>
</dbReference>
<evidence type="ECO:0000313" key="2">
    <source>
        <dbReference type="EMBL" id="KYF85153.1"/>
    </source>
</evidence>